<dbReference type="Proteomes" id="UP000289650">
    <property type="component" value="Unassembled WGS sequence"/>
</dbReference>
<reference evidence="1 2" key="1">
    <citation type="submission" date="2018-08" db="EMBL/GenBank/DDBJ databases">
        <title>Mountain-cultivated ginseng endophyte, Burkholderia stabilis and its activity against ginseng root rot disease.</title>
        <authorList>
            <person name="Tapan Kumar M."/>
            <person name="Bae H."/>
            <person name="Shanmugam G."/>
            <person name="Jeon J."/>
        </authorList>
    </citation>
    <scope>NUCLEOTIDE SEQUENCE [LARGE SCALE GENOMIC DNA]</scope>
    <source>
        <strain evidence="1 2">EB159</strain>
    </source>
</reference>
<comment type="caution">
    <text evidence="1">The sequence shown here is derived from an EMBL/GenBank/DDBJ whole genome shotgun (WGS) entry which is preliminary data.</text>
</comment>
<evidence type="ECO:0000313" key="2">
    <source>
        <dbReference type="Proteomes" id="UP000289650"/>
    </source>
</evidence>
<dbReference type="AlphaFoldDB" id="A0A4Q2A8X5"/>
<protein>
    <submittedName>
        <fullName evidence="1">Uncharacterized protein</fullName>
    </submittedName>
</protein>
<sequence length="70" mass="8338">MHCAREFSFLFPFLFPFAKHRSREGEADFIQDYSFSTVLFCIDHRLSHIEQIDTISAMQRVNHQPIMNCE</sequence>
<evidence type="ECO:0000313" key="1">
    <source>
        <dbReference type="EMBL" id="RXV65678.1"/>
    </source>
</evidence>
<accession>A0A4Q2A8X5</accession>
<gene>
    <name evidence="1" type="ORF">D1006_37275</name>
</gene>
<name>A0A4Q2A8X5_9BURK</name>
<dbReference type="EMBL" id="QWEX01000003">
    <property type="protein sequence ID" value="RXV65678.1"/>
    <property type="molecule type" value="Genomic_DNA"/>
</dbReference>
<proteinExistence type="predicted"/>
<organism evidence="1 2">
    <name type="scientific">Burkholderia stabilis</name>
    <dbReference type="NCBI Taxonomy" id="95485"/>
    <lineage>
        <taxon>Bacteria</taxon>
        <taxon>Pseudomonadati</taxon>
        <taxon>Pseudomonadota</taxon>
        <taxon>Betaproteobacteria</taxon>
        <taxon>Burkholderiales</taxon>
        <taxon>Burkholderiaceae</taxon>
        <taxon>Burkholderia</taxon>
        <taxon>Burkholderia cepacia complex</taxon>
    </lineage>
</organism>